<dbReference type="EMBL" id="CAJJDN010000159">
    <property type="protein sequence ID" value="CAD8125538.1"/>
    <property type="molecule type" value="Genomic_DNA"/>
</dbReference>
<protein>
    <submittedName>
        <fullName evidence="1">Uncharacterized protein</fullName>
    </submittedName>
</protein>
<dbReference type="Proteomes" id="UP000692954">
    <property type="component" value="Unassembled WGS sequence"/>
</dbReference>
<reference evidence="1" key="1">
    <citation type="submission" date="2021-01" db="EMBL/GenBank/DDBJ databases">
        <authorList>
            <consortium name="Genoscope - CEA"/>
            <person name="William W."/>
        </authorList>
    </citation>
    <scope>NUCLEOTIDE SEQUENCE</scope>
</reference>
<accession>A0A8S1RC63</accession>
<name>A0A8S1RC63_9CILI</name>
<dbReference type="AlphaFoldDB" id="A0A8S1RC63"/>
<sequence length="145" mass="17546">MSTDVDYYTKQRSISQLPQRKHQHFDCYDIITQDQHYQDLVNLAAKFRYNRLDRFKMFILNGMLQRNQPLQSLIEKGFRRGIRVQTEERVLQPIKQGIRRISLIDYPQFGRKTVERLKVQQDKNKKLMKAIHRNNENEISTFTME</sequence>
<evidence type="ECO:0000313" key="2">
    <source>
        <dbReference type="Proteomes" id="UP000692954"/>
    </source>
</evidence>
<comment type="caution">
    <text evidence="1">The sequence shown here is derived from an EMBL/GenBank/DDBJ whole genome shotgun (WGS) entry which is preliminary data.</text>
</comment>
<proteinExistence type="predicted"/>
<organism evidence="1 2">
    <name type="scientific">Paramecium sonneborni</name>
    <dbReference type="NCBI Taxonomy" id="65129"/>
    <lineage>
        <taxon>Eukaryota</taxon>
        <taxon>Sar</taxon>
        <taxon>Alveolata</taxon>
        <taxon>Ciliophora</taxon>
        <taxon>Intramacronucleata</taxon>
        <taxon>Oligohymenophorea</taxon>
        <taxon>Peniculida</taxon>
        <taxon>Parameciidae</taxon>
        <taxon>Paramecium</taxon>
    </lineage>
</organism>
<gene>
    <name evidence="1" type="ORF">PSON_ATCC_30995.1.T1590137</name>
</gene>
<keyword evidence="2" id="KW-1185">Reference proteome</keyword>
<evidence type="ECO:0000313" key="1">
    <source>
        <dbReference type="EMBL" id="CAD8125538.1"/>
    </source>
</evidence>